<reference evidence="2" key="1">
    <citation type="submission" date="2016-10" db="EMBL/GenBank/DDBJ databases">
        <authorList>
            <person name="Varghese N."/>
            <person name="Submissions S."/>
        </authorList>
    </citation>
    <scope>NUCLEOTIDE SEQUENCE [LARGE SCALE GENOMIC DNA]</scope>
    <source>
        <strain evidence="2">NRRL B-51270</strain>
    </source>
</reference>
<dbReference type="AlphaFoldDB" id="A0A1H1QFR3"/>
<accession>A0A1H1QFR3</accession>
<organism evidence="1 2">
    <name type="scientific">Halopseudomonas xinjiangensis</name>
    <dbReference type="NCBI Taxonomy" id="487184"/>
    <lineage>
        <taxon>Bacteria</taxon>
        <taxon>Pseudomonadati</taxon>
        <taxon>Pseudomonadota</taxon>
        <taxon>Gammaproteobacteria</taxon>
        <taxon>Pseudomonadales</taxon>
        <taxon>Pseudomonadaceae</taxon>
        <taxon>Halopseudomonas</taxon>
    </lineage>
</organism>
<dbReference type="RefSeq" id="WP_093392230.1">
    <property type="nucleotide sequence ID" value="NZ_LT629736.1"/>
</dbReference>
<evidence type="ECO:0000313" key="1">
    <source>
        <dbReference type="EMBL" id="SDS22137.1"/>
    </source>
</evidence>
<dbReference type="STRING" id="487184.SAMN05216421_1124"/>
<keyword evidence="2" id="KW-1185">Reference proteome</keyword>
<dbReference type="Proteomes" id="UP000243207">
    <property type="component" value="Chromosome I"/>
</dbReference>
<name>A0A1H1QFR3_9GAMM</name>
<proteinExistence type="predicted"/>
<dbReference type="OrthoDB" id="7065111at2"/>
<gene>
    <name evidence="1" type="ORF">SAMN05216421_1124</name>
</gene>
<evidence type="ECO:0000313" key="2">
    <source>
        <dbReference type="Proteomes" id="UP000243207"/>
    </source>
</evidence>
<protein>
    <submittedName>
        <fullName evidence="1">Uncharacterized protein</fullName>
    </submittedName>
</protein>
<dbReference type="EMBL" id="LT629736">
    <property type="protein sequence ID" value="SDS22137.1"/>
    <property type="molecule type" value="Genomic_DNA"/>
</dbReference>
<sequence length="82" mass="8982">MLGSTSKFKVDRILFNKGGFAIAAGYWEGGDKPSLACRWHEPDGIGYPQTFGKPQWMILPATMVNIHDALDPANAKVELTFG</sequence>